<name>A0ABD3R444_9STRA</name>
<organism evidence="1 2">
    <name type="scientific">Cyclostephanos tholiformis</name>
    <dbReference type="NCBI Taxonomy" id="382380"/>
    <lineage>
        <taxon>Eukaryota</taxon>
        <taxon>Sar</taxon>
        <taxon>Stramenopiles</taxon>
        <taxon>Ochrophyta</taxon>
        <taxon>Bacillariophyta</taxon>
        <taxon>Coscinodiscophyceae</taxon>
        <taxon>Thalassiosirophycidae</taxon>
        <taxon>Stephanodiscales</taxon>
        <taxon>Stephanodiscaceae</taxon>
        <taxon>Cyclostephanos</taxon>
    </lineage>
</organism>
<evidence type="ECO:0000313" key="2">
    <source>
        <dbReference type="Proteomes" id="UP001530377"/>
    </source>
</evidence>
<dbReference type="Proteomes" id="UP001530377">
    <property type="component" value="Unassembled WGS sequence"/>
</dbReference>
<evidence type="ECO:0000313" key="1">
    <source>
        <dbReference type="EMBL" id="KAL3807052.1"/>
    </source>
</evidence>
<keyword evidence="2" id="KW-1185">Reference proteome</keyword>
<gene>
    <name evidence="1" type="ORF">ACHAXA_005173</name>
</gene>
<proteinExistence type="predicted"/>
<accession>A0ABD3R444</accession>
<dbReference type="AlphaFoldDB" id="A0ABD3R444"/>
<protein>
    <submittedName>
        <fullName evidence="1">Uncharacterized protein</fullName>
    </submittedName>
</protein>
<dbReference type="EMBL" id="JALLPB020000680">
    <property type="protein sequence ID" value="KAL3807052.1"/>
    <property type="molecule type" value="Genomic_DNA"/>
</dbReference>
<reference evidence="1 2" key="1">
    <citation type="submission" date="2024-10" db="EMBL/GenBank/DDBJ databases">
        <title>Updated reference genomes for cyclostephanoid diatoms.</title>
        <authorList>
            <person name="Roberts W.R."/>
            <person name="Alverson A.J."/>
        </authorList>
    </citation>
    <scope>NUCLEOTIDE SEQUENCE [LARGE SCALE GENOMIC DNA]</scope>
    <source>
        <strain evidence="1 2">AJA228-03</strain>
    </source>
</reference>
<comment type="caution">
    <text evidence="1">The sequence shown here is derived from an EMBL/GenBank/DDBJ whole genome shotgun (WGS) entry which is preliminary data.</text>
</comment>
<sequence>MWYMDDCTRNGWTIKRIFSGGTSPWGKHASVHRHCIISLTVSSLLLKFVKSWLDPNSSGAAHILSEKQWFMEGHGIIGGRRDQHGIWIPIHASNGKSYIWEPPPVIADVALEECAKAIHKQTDAFHVILIPRLYSLLWLCMFYKLSDFIFHISPGSQYWLTLMHEPLFVSISLPILSKSPWTLRRMPFPVGFERDLQNLPHCSEAAGRDILCQLLWWPPCRKAWHADCYGCLSQGKFPMKTTEDKDGNVWFREEKRAQWINHGVKRAHASIPFQCKDCWMFTWKATTLCRAWMTCMLCAYDEQTSTSWEEEPPQPFMLTLQQ</sequence>